<evidence type="ECO:0000313" key="4">
    <source>
        <dbReference type="Proteomes" id="UP000186817"/>
    </source>
</evidence>
<dbReference type="InterPro" id="IPR020422">
    <property type="entry name" value="TYR_PHOSPHATASE_DUAL_dom"/>
</dbReference>
<reference evidence="3 4" key="1">
    <citation type="submission" date="2016-02" db="EMBL/GenBank/DDBJ databases">
        <title>Genome analysis of coral dinoflagellate symbionts highlights evolutionary adaptations to a symbiotic lifestyle.</title>
        <authorList>
            <person name="Aranda M."/>
            <person name="Li Y."/>
            <person name="Liew Y.J."/>
            <person name="Baumgarten S."/>
            <person name="Simakov O."/>
            <person name="Wilson M."/>
            <person name="Piel J."/>
            <person name="Ashoor H."/>
            <person name="Bougouffa S."/>
            <person name="Bajic V.B."/>
            <person name="Ryu T."/>
            <person name="Ravasi T."/>
            <person name="Bayer T."/>
            <person name="Micklem G."/>
            <person name="Kim H."/>
            <person name="Bhak J."/>
            <person name="Lajeunesse T.C."/>
            <person name="Voolstra C.R."/>
        </authorList>
    </citation>
    <scope>NUCLEOTIDE SEQUENCE [LARGE SCALE GENOMIC DNA]</scope>
    <source>
        <strain evidence="3 4">CCMP2467</strain>
    </source>
</reference>
<dbReference type="OrthoDB" id="10252009at2759"/>
<protein>
    <submittedName>
        <fullName evidence="3">Dual specificity protein phosphatase 14</fullName>
    </submittedName>
</protein>
<name>A0A1Q9F5B4_SYMMI</name>
<dbReference type="PANTHER" id="PTHR10159">
    <property type="entry name" value="DUAL SPECIFICITY PROTEIN PHOSPHATASE"/>
    <property type="match status" value="1"/>
</dbReference>
<dbReference type="Proteomes" id="UP000186817">
    <property type="component" value="Unassembled WGS sequence"/>
</dbReference>
<dbReference type="GO" id="GO:0005737">
    <property type="term" value="C:cytoplasm"/>
    <property type="evidence" value="ECO:0007669"/>
    <property type="project" value="TreeGrafter"/>
</dbReference>
<keyword evidence="1" id="KW-0378">Hydrolase</keyword>
<keyword evidence="2" id="KW-0904">Protein phosphatase</keyword>
<dbReference type="PANTHER" id="PTHR10159:SF519">
    <property type="entry name" value="DUAL SPECIFICITY PROTEIN PHOSPHATASE MPK3"/>
    <property type="match status" value="1"/>
</dbReference>
<dbReference type="InterPro" id="IPR000387">
    <property type="entry name" value="Tyr_Pase_dom"/>
</dbReference>
<dbReference type="Gene3D" id="3.90.190.10">
    <property type="entry name" value="Protein tyrosine phosphatase superfamily"/>
    <property type="match status" value="1"/>
</dbReference>
<sequence>MASAIVPNTLYLGPEVSVAETVGKLRCAGHSVLVIRCMESAPDRPDYIAALATDQLDLATSKTELLHLVLRDEDEQALQNAIDTATAAVAKWLCLPQAGGEEATDDTGHAGDCKPAFGKLKRPCHAVVVHCAAGVSRSAAIVTALVMTFGARLCGSTVLDPELSGTQPRIDGGAVGLKRALSFVASRRPVISPNEGFLEQLMAYEGQLRAGGGDDGLQPSFDPILHKARTVAAVCAVTPELARRALDNAGMDINRAAEFIFTGVVRSCMRQLLDFYKFATDHTASRHDFWSQYANLQEAAGDVSGALESRLRESRALQARLWDENDPTVFSDLLQDLTGCLDLLNEILDDPAAKEASKAHVQPFAYLARDAAKRLKDRFDMTVQEPSWVGSVSHLQKIADNAEKRLAKLEG</sequence>
<comment type="caution">
    <text evidence="3">The sequence shown here is derived from an EMBL/GenBank/DDBJ whole genome shotgun (WGS) entry which is preliminary data.</text>
</comment>
<dbReference type="SMART" id="SM00195">
    <property type="entry name" value="DSPc"/>
    <property type="match status" value="1"/>
</dbReference>
<dbReference type="SUPFAM" id="SSF52799">
    <property type="entry name" value="(Phosphotyrosine protein) phosphatases II"/>
    <property type="match status" value="1"/>
</dbReference>
<keyword evidence="4" id="KW-1185">Reference proteome</keyword>
<dbReference type="AlphaFoldDB" id="A0A1Q9F5B4"/>
<evidence type="ECO:0000256" key="1">
    <source>
        <dbReference type="ARBA" id="ARBA00022801"/>
    </source>
</evidence>
<dbReference type="GO" id="GO:0043409">
    <property type="term" value="P:negative regulation of MAPK cascade"/>
    <property type="evidence" value="ECO:0007669"/>
    <property type="project" value="TreeGrafter"/>
</dbReference>
<accession>A0A1Q9F5B4</accession>
<dbReference type="InterPro" id="IPR029021">
    <property type="entry name" value="Prot-tyrosine_phosphatase-like"/>
</dbReference>
<dbReference type="EMBL" id="LSRX01000010">
    <property type="protein sequence ID" value="OLQ14842.1"/>
    <property type="molecule type" value="Genomic_DNA"/>
</dbReference>
<evidence type="ECO:0000256" key="2">
    <source>
        <dbReference type="ARBA" id="ARBA00022912"/>
    </source>
</evidence>
<organism evidence="3 4">
    <name type="scientific">Symbiodinium microadriaticum</name>
    <name type="common">Dinoflagellate</name>
    <name type="synonym">Zooxanthella microadriatica</name>
    <dbReference type="NCBI Taxonomy" id="2951"/>
    <lineage>
        <taxon>Eukaryota</taxon>
        <taxon>Sar</taxon>
        <taxon>Alveolata</taxon>
        <taxon>Dinophyceae</taxon>
        <taxon>Suessiales</taxon>
        <taxon>Symbiodiniaceae</taxon>
        <taxon>Symbiodinium</taxon>
    </lineage>
</organism>
<dbReference type="GO" id="GO:0004721">
    <property type="term" value="F:phosphoprotein phosphatase activity"/>
    <property type="evidence" value="ECO:0007669"/>
    <property type="project" value="UniProtKB-KW"/>
</dbReference>
<gene>
    <name evidence="3" type="primary">Dusp14</name>
    <name evidence="3" type="ORF">AK812_SmicGene956</name>
</gene>
<evidence type="ECO:0000313" key="3">
    <source>
        <dbReference type="EMBL" id="OLQ14842.1"/>
    </source>
</evidence>
<dbReference type="InterPro" id="IPR016130">
    <property type="entry name" value="Tyr_Pase_AS"/>
</dbReference>
<dbReference type="PROSITE" id="PS50056">
    <property type="entry name" value="TYR_PHOSPHATASE_2"/>
    <property type="match status" value="1"/>
</dbReference>
<dbReference type="PROSITE" id="PS00383">
    <property type="entry name" value="TYR_PHOSPHATASE_1"/>
    <property type="match status" value="1"/>
</dbReference>
<dbReference type="CDD" id="cd14498">
    <property type="entry name" value="DSP"/>
    <property type="match status" value="1"/>
</dbReference>
<proteinExistence type="predicted"/>